<organism evidence="2 3">
    <name type="scientific">Kwoniella shandongensis</name>
    <dbReference type="NCBI Taxonomy" id="1734106"/>
    <lineage>
        <taxon>Eukaryota</taxon>
        <taxon>Fungi</taxon>
        <taxon>Dikarya</taxon>
        <taxon>Basidiomycota</taxon>
        <taxon>Agaricomycotina</taxon>
        <taxon>Tremellomycetes</taxon>
        <taxon>Tremellales</taxon>
        <taxon>Cryptococcaceae</taxon>
        <taxon>Kwoniella</taxon>
    </lineage>
</organism>
<feature type="compositionally biased region" description="Polar residues" evidence="1">
    <location>
        <begin position="78"/>
        <end position="92"/>
    </location>
</feature>
<gene>
    <name evidence="2" type="ORF">CI109_105255</name>
</gene>
<reference evidence="2" key="1">
    <citation type="submission" date="2017-08" db="EMBL/GenBank/DDBJ databases">
        <authorList>
            <person name="Cuomo C."/>
            <person name="Billmyre B."/>
            <person name="Heitman J."/>
        </authorList>
    </citation>
    <scope>NUCLEOTIDE SEQUENCE</scope>
    <source>
        <strain evidence="2">CBS 12478</strain>
    </source>
</reference>
<dbReference type="PANTHER" id="PTHR13844">
    <property type="entry name" value="SWI/SNF-RELATED MATRIX-ASSOCIATED ACTIN-DEPENDENT REGULATOR OF CHROMATIN SUBFAMILY D"/>
    <property type="match status" value="1"/>
</dbReference>
<feature type="compositionally biased region" description="Polar residues" evidence="1">
    <location>
        <begin position="129"/>
        <end position="141"/>
    </location>
</feature>
<feature type="compositionally biased region" description="Acidic residues" evidence="1">
    <location>
        <begin position="114"/>
        <end position="123"/>
    </location>
</feature>
<dbReference type="InterPro" id="IPR014876">
    <property type="entry name" value="DEK_C"/>
</dbReference>
<dbReference type="CDD" id="cd10567">
    <property type="entry name" value="SWIB-MDM2_like"/>
    <property type="match status" value="1"/>
</dbReference>
<dbReference type="GeneID" id="43587398"/>
<dbReference type="Gene3D" id="1.10.245.10">
    <property type="entry name" value="SWIB/MDM2 domain"/>
    <property type="match status" value="1"/>
</dbReference>
<dbReference type="PROSITE" id="PS51925">
    <property type="entry name" value="SWIB_MDM2"/>
    <property type="match status" value="1"/>
</dbReference>
<dbReference type="RefSeq" id="XP_031862600.1">
    <property type="nucleotide sequence ID" value="XM_032003278.1"/>
</dbReference>
<feature type="compositionally biased region" description="Basic residues" evidence="1">
    <location>
        <begin position="154"/>
        <end position="166"/>
    </location>
</feature>
<dbReference type="EMBL" id="CP144059">
    <property type="protein sequence ID" value="WWD20778.1"/>
    <property type="molecule type" value="Genomic_DNA"/>
</dbReference>
<dbReference type="SMART" id="SM00151">
    <property type="entry name" value="SWIB"/>
    <property type="match status" value="1"/>
</dbReference>
<dbReference type="Proteomes" id="UP000322225">
    <property type="component" value="Chromosome 9"/>
</dbReference>
<name>A0A5M6C7A7_9TREE</name>
<protein>
    <submittedName>
        <fullName evidence="2">Uncharacterized protein</fullName>
    </submittedName>
</protein>
<dbReference type="OrthoDB" id="10251073at2759"/>
<evidence type="ECO:0000313" key="3">
    <source>
        <dbReference type="Proteomes" id="UP000322225"/>
    </source>
</evidence>
<dbReference type="Pfam" id="PF08766">
    <property type="entry name" value="DEK_C"/>
    <property type="match status" value="1"/>
</dbReference>
<dbReference type="InterPro" id="IPR019835">
    <property type="entry name" value="SWIB_domain"/>
</dbReference>
<dbReference type="InterPro" id="IPR003121">
    <property type="entry name" value="SWIB_MDM2_domain"/>
</dbReference>
<evidence type="ECO:0000313" key="2">
    <source>
        <dbReference type="EMBL" id="WWD20778.1"/>
    </source>
</evidence>
<dbReference type="PROSITE" id="PS51998">
    <property type="entry name" value="DEK_C"/>
    <property type="match status" value="1"/>
</dbReference>
<keyword evidence="3" id="KW-1185">Reference proteome</keyword>
<dbReference type="SUPFAM" id="SSF47592">
    <property type="entry name" value="SWIB/MDM2 domain"/>
    <property type="match status" value="1"/>
</dbReference>
<dbReference type="AlphaFoldDB" id="A0A5M6C7A7"/>
<proteinExistence type="predicted"/>
<reference evidence="2" key="2">
    <citation type="submission" date="2024-01" db="EMBL/GenBank/DDBJ databases">
        <title>Comparative genomics of Cryptococcus and Kwoniella reveals pathogenesis evolution and contrasting modes of karyotype evolution via chromosome fusion or intercentromeric recombination.</title>
        <authorList>
            <person name="Coelho M.A."/>
            <person name="David-Palma M."/>
            <person name="Shea T."/>
            <person name="Bowers K."/>
            <person name="McGinley-Smith S."/>
            <person name="Mohammad A.W."/>
            <person name="Gnirke A."/>
            <person name="Yurkov A.M."/>
            <person name="Nowrousian M."/>
            <person name="Sun S."/>
            <person name="Cuomo C.A."/>
            <person name="Heitman J."/>
        </authorList>
    </citation>
    <scope>NUCLEOTIDE SEQUENCE</scope>
    <source>
        <strain evidence="2">CBS 12478</strain>
    </source>
</reference>
<dbReference type="InterPro" id="IPR036885">
    <property type="entry name" value="SWIB_MDM2_dom_sf"/>
</dbReference>
<sequence length="286" mass="31976">MTDQYIQRLTPQIRHILETSDLSTVSAKAVRKQLVAKGEDESAIKASRSKIDEVISEIYDSLTAPAPVSPASSDDVPLTTQPKLEPPQSSQPEPLRAAKRERKPSVSISASAASEDEQEETDEQMARRLQSQFDGEGSSSRGARPTRAGANGKVVKKRKKVVKKSKANVGSDGEGEGEVKKKRRGGEAGNTAFNKELILSDALSDLVGTQRLSRPQVVKHIWDYVKERSLQDQTDKRYILCDDKLFKVFHTERLHMFTMNKILVDHVRNPEDVIFKEEREEKPVDL</sequence>
<accession>A0A5M6C7A7</accession>
<dbReference type="KEGG" id="ksn:43587398"/>
<dbReference type="Pfam" id="PF02201">
    <property type="entry name" value="SWIB"/>
    <property type="match status" value="1"/>
</dbReference>
<evidence type="ECO:0000256" key="1">
    <source>
        <dbReference type="SAM" id="MobiDB-lite"/>
    </source>
</evidence>
<feature type="region of interest" description="Disordered" evidence="1">
    <location>
        <begin position="63"/>
        <end position="187"/>
    </location>
</feature>